<dbReference type="EMBL" id="JAHKNI010000007">
    <property type="protein sequence ID" value="MBU3064339.1"/>
    <property type="molecule type" value="Genomic_DNA"/>
</dbReference>
<evidence type="ECO:0000313" key="1">
    <source>
        <dbReference type="EMBL" id="MBU3064339.1"/>
    </source>
</evidence>
<protein>
    <recommendedName>
        <fullName evidence="3">ABM domain-containing protein</fullName>
    </recommendedName>
</protein>
<sequence>MTETLPTTAVVRVGLASFDPSKFAEFDALARKQAEYLTPAIGQLPGIRHWYSAVSPDGSYANVSIWDSEEHAEQMNNLNEMVVVARGEMAAVGGMTFHPIVNYPITWTI</sequence>
<reference evidence="1 2" key="1">
    <citation type="submission" date="2021-06" db="EMBL/GenBank/DDBJ databases">
        <title>Actinomycetes sequencing.</title>
        <authorList>
            <person name="Shan Q."/>
        </authorList>
    </citation>
    <scope>NUCLEOTIDE SEQUENCE [LARGE SCALE GENOMIC DNA]</scope>
    <source>
        <strain evidence="1 2">NEAU-G5</strain>
    </source>
</reference>
<dbReference type="Proteomes" id="UP000733379">
    <property type="component" value="Unassembled WGS sequence"/>
</dbReference>
<comment type="caution">
    <text evidence="1">The sequence shown here is derived from an EMBL/GenBank/DDBJ whole genome shotgun (WGS) entry which is preliminary data.</text>
</comment>
<keyword evidence="2" id="KW-1185">Reference proteome</keyword>
<dbReference type="InterPro" id="IPR011008">
    <property type="entry name" value="Dimeric_a/b-barrel"/>
</dbReference>
<gene>
    <name evidence="1" type="ORF">KO481_22745</name>
</gene>
<accession>A0ABS6B215</accession>
<evidence type="ECO:0008006" key="3">
    <source>
        <dbReference type="Google" id="ProtNLM"/>
    </source>
</evidence>
<name>A0ABS6B215_9NOCA</name>
<evidence type="ECO:0000313" key="2">
    <source>
        <dbReference type="Proteomes" id="UP000733379"/>
    </source>
</evidence>
<dbReference type="SUPFAM" id="SSF54909">
    <property type="entry name" value="Dimeric alpha+beta barrel"/>
    <property type="match status" value="1"/>
</dbReference>
<proteinExistence type="predicted"/>
<organism evidence="1 2">
    <name type="scientific">Nocardia albiluteola</name>
    <dbReference type="NCBI Taxonomy" id="2842303"/>
    <lineage>
        <taxon>Bacteria</taxon>
        <taxon>Bacillati</taxon>
        <taxon>Actinomycetota</taxon>
        <taxon>Actinomycetes</taxon>
        <taxon>Mycobacteriales</taxon>
        <taxon>Nocardiaceae</taxon>
        <taxon>Nocardia</taxon>
    </lineage>
</organism>
<dbReference type="RefSeq" id="WP_215919447.1">
    <property type="nucleotide sequence ID" value="NZ_JAHKNI010000007.1"/>
</dbReference>